<dbReference type="Pfam" id="PF00043">
    <property type="entry name" value="GST_C"/>
    <property type="match status" value="1"/>
</dbReference>
<dbReference type="SUPFAM" id="SSF52833">
    <property type="entry name" value="Thioredoxin-like"/>
    <property type="match status" value="1"/>
</dbReference>
<dbReference type="Proteomes" id="UP001295444">
    <property type="component" value="Chromosome 02"/>
</dbReference>
<reference evidence="6" key="1">
    <citation type="submission" date="2022-03" db="EMBL/GenBank/DDBJ databases">
        <authorList>
            <person name="Alioto T."/>
            <person name="Alioto T."/>
            <person name="Gomez Garrido J."/>
        </authorList>
    </citation>
    <scope>NUCLEOTIDE SEQUENCE</scope>
</reference>
<feature type="domain" description="GST N-terminal" evidence="4">
    <location>
        <begin position="3"/>
        <end position="83"/>
    </location>
</feature>
<dbReference type="PANTHER" id="PTHR11571:SF230">
    <property type="entry name" value="GLUTATHIONE TRANSFERASE"/>
    <property type="match status" value="1"/>
</dbReference>
<dbReference type="InterPro" id="IPR010987">
    <property type="entry name" value="Glutathione-S-Trfase_C-like"/>
</dbReference>
<dbReference type="GO" id="GO:0006749">
    <property type="term" value="P:glutathione metabolic process"/>
    <property type="evidence" value="ECO:0007669"/>
    <property type="project" value="TreeGrafter"/>
</dbReference>
<keyword evidence="7" id="KW-1185">Reference proteome</keyword>
<dbReference type="SFLD" id="SFLDS00019">
    <property type="entry name" value="Glutathione_Transferase_(cytos"/>
    <property type="match status" value="1"/>
</dbReference>
<dbReference type="Pfam" id="PF02798">
    <property type="entry name" value="GST_N"/>
    <property type="match status" value="1"/>
</dbReference>
<dbReference type="PRINTS" id="PR01266">
    <property type="entry name" value="GSTRNSFRASEA"/>
</dbReference>
<accession>A0AAD1RCP7</accession>
<organism evidence="6 7">
    <name type="scientific">Pelobates cultripes</name>
    <name type="common">Western spadefoot toad</name>
    <dbReference type="NCBI Taxonomy" id="61616"/>
    <lineage>
        <taxon>Eukaryota</taxon>
        <taxon>Metazoa</taxon>
        <taxon>Chordata</taxon>
        <taxon>Craniata</taxon>
        <taxon>Vertebrata</taxon>
        <taxon>Euteleostomi</taxon>
        <taxon>Amphibia</taxon>
        <taxon>Batrachia</taxon>
        <taxon>Anura</taxon>
        <taxon>Pelobatoidea</taxon>
        <taxon>Pelobatidae</taxon>
        <taxon>Pelobates</taxon>
    </lineage>
</organism>
<dbReference type="GO" id="GO:0004364">
    <property type="term" value="F:glutathione transferase activity"/>
    <property type="evidence" value="ECO:0007669"/>
    <property type="project" value="UniProtKB-EC"/>
</dbReference>
<dbReference type="EMBL" id="OW240913">
    <property type="protein sequence ID" value="CAH2248672.1"/>
    <property type="molecule type" value="Genomic_DNA"/>
</dbReference>
<protein>
    <recommendedName>
        <fullName evidence="3">Glutathione S-transferase</fullName>
        <ecNumber evidence="3">2.5.1.18</ecNumber>
    </recommendedName>
</protein>
<dbReference type="InterPro" id="IPR003080">
    <property type="entry name" value="GST_alpha"/>
</dbReference>
<dbReference type="SFLD" id="SFLDG01205">
    <property type="entry name" value="AMPS.1"/>
    <property type="match status" value="1"/>
</dbReference>
<dbReference type="FunFam" id="1.20.1050.10:FF:000005">
    <property type="entry name" value="Glutathione S-transferase A1"/>
    <property type="match status" value="1"/>
</dbReference>
<evidence type="ECO:0000256" key="2">
    <source>
        <dbReference type="ARBA" id="ARBA00022679"/>
    </source>
</evidence>
<dbReference type="Gene3D" id="1.20.1050.10">
    <property type="match status" value="1"/>
</dbReference>
<dbReference type="SFLD" id="SFLDG00363">
    <property type="entry name" value="AMPS_(cytGST):_Alpha-__Mu-__Pi"/>
    <property type="match status" value="1"/>
</dbReference>
<dbReference type="InterPro" id="IPR036282">
    <property type="entry name" value="Glutathione-S-Trfase_C_sf"/>
</dbReference>
<evidence type="ECO:0000256" key="1">
    <source>
        <dbReference type="ARBA" id="ARBA00011055"/>
    </source>
</evidence>
<dbReference type="PROSITE" id="PS50404">
    <property type="entry name" value="GST_NTER"/>
    <property type="match status" value="1"/>
</dbReference>
<evidence type="ECO:0000259" key="4">
    <source>
        <dbReference type="PROSITE" id="PS50404"/>
    </source>
</evidence>
<evidence type="ECO:0000256" key="3">
    <source>
        <dbReference type="RuleBase" id="RU003494"/>
    </source>
</evidence>
<evidence type="ECO:0000313" key="7">
    <source>
        <dbReference type="Proteomes" id="UP001295444"/>
    </source>
</evidence>
<dbReference type="SUPFAM" id="SSF47616">
    <property type="entry name" value="GST C-terminal domain-like"/>
    <property type="match status" value="1"/>
</dbReference>
<dbReference type="InterPro" id="IPR036249">
    <property type="entry name" value="Thioredoxin-like_sf"/>
</dbReference>
<gene>
    <name evidence="6" type="ORF">PECUL_23A023705</name>
</gene>
<dbReference type="PANTHER" id="PTHR11571">
    <property type="entry name" value="GLUTATHIONE S-TRANSFERASE"/>
    <property type="match status" value="1"/>
</dbReference>
<dbReference type="InterPro" id="IPR004045">
    <property type="entry name" value="Glutathione_S-Trfase_N"/>
</dbReference>
<comment type="catalytic activity">
    <reaction evidence="3">
        <text>RX + glutathione = an S-substituted glutathione + a halide anion + H(+)</text>
        <dbReference type="Rhea" id="RHEA:16437"/>
        <dbReference type="ChEBI" id="CHEBI:15378"/>
        <dbReference type="ChEBI" id="CHEBI:16042"/>
        <dbReference type="ChEBI" id="CHEBI:17792"/>
        <dbReference type="ChEBI" id="CHEBI:57925"/>
        <dbReference type="ChEBI" id="CHEBI:90779"/>
        <dbReference type="EC" id="2.5.1.18"/>
    </reaction>
</comment>
<name>A0AAD1RCP7_PELCU</name>
<dbReference type="PROSITE" id="PS50405">
    <property type="entry name" value="GST_CTER"/>
    <property type="match status" value="1"/>
</dbReference>
<feature type="domain" description="GST C-terminal" evidence="5">
    <location>
        <begin position="90"/>
        <end position="210"/>
    </location>
</feature>
<comment type="similarity">
    <text evidence="1 3">Belongs to the GST superfamily. Alpha family.</text>
</comment>
<dbReference type="EC" id="2.5.1.18" evidence="3"/>
<dbReference type="AlphaFoldDB" id="A0AAD1RCP7"/>
<proteinExistence type="inferred from homology"/>
<keyword evidence="2 3" id="KW-0808">Transferase</keyword>
<evidence type="ECO:0000313" key="6">
    <source>
        <dbReference type="EMBL" id="CAH2248672.1"/>
    </source>
</evidence>
<sequence length="225" mass="26232">MCEKPILHYFNGRGRMEPIRWLLAAAGVEFEEKFVDTREQYEKLLEDGSLLFQQLPMVEMDGMKISQTKAILQYIASKYNMYGKNLKERVSLKPRSIDMYVDGAFDLMALILSHFFMPESEKGKQLELAKKRAVNRYFPVFEKALKDQDFLVGNQLSWADVVLLETILMMEEVHDDIVPIFPRLQDFKERTSEISTIKKFLQPGSQKKPMADAEYIATVREVLQF</sequence>
<dbReference type="InterPro" id="IPR040079">
    <property type="entry name" value="Glutathione_S-Trfase"/>
</dbReference>
<dbReference type="InterPro" id="IPR004046">
    <property type="entry name" value="GST_C"/>
</dbReference>
<evidence type="ECO:0000259" key="5">
    <source>
        <dbReference type="PROSITE" id="PS50405"/>
    </source>
</evidence>
<dbReference type="Gene3D" id="3.40.30.10">
    <property type="entry name" value="Glutaredoxin"/>
    <property type="match status" value="1"/>
</dbReference>
<dbReference type="InterPro" id="IPR050213">
    <property type="entry name" value="GST_superfamily"/>
</dbReference>